<dbReference type="AlphaFoldDB" id="A0A9E8HKS6"/>
<dbReference type="Proteomes" id="UP001164472">
    <property type="component" value="Chromosome"/>
</dbReference>
<dbReference type="Pfam" id="PF04134">
    <property type="entry name" value="DCC1-like"/>
    <property type="match status" value="1"/>
</dbReference>
<organism evidence="1 2">
    <name type="scientific">Alkalimarinus sediminis</name>
    <dbReference type="NCBI Taxonomy" id="1632866"/>
    <lineage>
        <taxon>Bacteria</taxon>
        <taxon>Pseudomonadati</taxon>
        <taxon>Pseudomonadota</taxon>
        <taxon>Gammaproteobacteria</taxon>
        <taxon>Alteromonadales</taxon>
        <taxon>Alteromonadaceae</taxon>
        <taxon>Alkalimarinus</taxon>
    </lineage>
</organism>
<sequence length="153" mass="17214">MANTTQSILTIYYDGDCPMCSAEMAHLKGKDDRGLIKLVNLHDANFNTQNPGIDFDQAMKILHGHYQGKLLLGLEVTHRAWTLVGKGFWVAPLNWPVIKPISHWLYCWVAKYRHPISTFLSRVFGVGQQPCDSGVCYGKRHDVKGKKTDGEKG</sequence>
<dbReference type="GO" id="GO:0015035">
    <property type="term" value="F:protein-disulfide reductase activity"/>
    <property type="evidence" value="ECO:0007669"/>
    <property type="project" value="InterPro"/>
</dbReference>
<evidence type="ECO:0000313" key="1">
    <source>
        <dbReference type="EMBL" id="UZW75962.1"/>
    </source>
</evidence>
<keyword evidence="2" id="KW-1185">Reference proteome</keyword>
<dbReference type="RefSeq" id="WP_251811711.1">
    <property type="nucleotide sequence ID" value="NZ_CP101527.1"/>
</dbReference>
<dbReference type="InterPro" id="IPR044691">
    <property type="entry name" value="DCC1_Trx"/>
</dbReference>
<proteinExistence type="predicted"/>
<accession>A0A9E8HKS6</accession>
<gene>
    <name evidence="1" type="ORF">NNL22_05105</name>
</gene>
<dbReference type="KEGG" id="asem:NNL22_05105"/>
<protein>
    <submittedName>
        <fullName evidence="1">DUF393 domain-containing protein</fullName>
    </submittedName>
</protein>
<dbReference type="InterPro" id="IPR007263">
    <property type="entry name" value="DCC1-like"/>
</dbReference>
<evidence type="ECO:0000313" key="2">
    <source>
        <dbReference type="Proteomes" id="UP001164472"/>
    </source>
</evidence>
<reference evidence="1" key="1">
    <citation type="submission" date="2022-07" db="EMBL/GenBank/DDBJ databases">
        <title>Alkalimarinus sp. nov., isolated from gut of a Alitta virens.</title>
        <authorList>
            <person name="Yang A.I."/>
            <person name="Shin N.-R."/>
        </authorList>
    </citation>
    <scope>NUCLEOTIDE SEQUENCE</scope>
    <source>
        <strain evidence="1">FA028</strain>
    </source>
</reference>
<dbReference type="PANTHER" id="PTHR34290:SF2">
    <property type="entry name" value="OS04G0668800 PROTEIN"/>
    <property type="match status" value="1"/>
</dbReference>
<name>A0A9E8HKS6_9ALTE</name>
<dbReference type="EMBL" id="CP101527">
    <property type="protein sequence ID" value="UZW75962.1"/>
    <property type="molecule type" value="Genomic_DNA"/>
</dbReference>
<dbReference type="PANTHER" id="PTHR34290">
    <property type="entry name" value="SI:CH73-390P7.2"/>
    <property type="match status" value="1"/>
</dbReference>